<dbReference type="SUPFAM" id="SSF54427">
    <property type="entry name" value="NTF2-like"/>
    <property type="match status" value="1"/>
</dbReference>
<dbReference type="RefSeq" id="WP_111815512.1">
    <property type="nucleotide sequence ID" value="NZ_CBCRZQ010000003.1"/>
</dbReference>
<dbReference type="InterPro" id="IPR009959">
    <property type="entry name" value="Cyclase_SnoaL-like"/>
</dbReference>
<dbReference type="PANTHER" id="PTHR38436">
    <property type="entry name" value="POLYKETIDE CYCLASE SNOAL-LIKE DOMAIN"/>
    <property type="match status" value="1"/>
</dbReference>
<evidence type="ECO:0000313" key="2">
    <source>
        <dbReference type="Proteomes" id="UP000321945"/>
    </source>
</evidence>
<sequence length="138" mass="15296">MSKERNIQAQETFGDAVNSGNLENIRGVVSENVKDHDPAEIQGKGAQGFIDFFSMMRKAFPDFKVDVKHMVTDEENVSFAYTASGTHKGNFMGIAPTGKSFQVRGMQISRFEDGKLIERWGSTDELGILKQLGFDPTS</sequence>
<dbReference type="OrthoDB" id="7876517at2"/>
<name>A0A5C6YTD1_9FLAO</name>
<dbReference type="PANTHER" id="PTHR38436:SF1">
    <property type="entry name" value="ESTER CYCLASE"/>
    <property type="match status" value="1"/>
</dbReference>
<comment type="caution">
    <text evidence="1">The sequence shown here is derived from an EMBL/GenBank/DDBJ whole genome shotgun (WGS) entry which is preliminary data.</text>
</comment>
<dbReference type="Pfam" id="PF07366">
    <property type="entry name" value="SnoaL"/>
    <property type="match status" value="1"/>
</dbReference>
<accession>A0A5C6YTD1</accession>
<dbReference type="AlphaFoldDB" id="A0A5C6YTD1"/>
<protein>
    <submittedName>
        <fullName evidence="1">Ester cyclase</fullName>
    </submittedName>
</protein>
<keyword evidence="2" id="KW-1185">Reference proteome</keyword>
<dbReference type="Proteomes" id="UP000321945">
    <property type="component" value="Unassembled WGS sequence"/>
</dbReference>
<dbReference type="InterPro" id="IPR032710">
    <property type="entry name" value="NTF2-like_dom_sf"/>
</dbReference>
<dbReference type="Gene3D" id="3.10.450.50">
    <property type="match status" value="1"/>
</dbReference>
<evidence type="ECO:0000313" key="1">
    <source>
        <dbReference type="EMBL" id="TXD70342.1"/>
    </source>
</evidence>
<dbReference type="EMBL" id="VORU01000002">
    <property type="protein sequence ID" value="TXD70342.1"/>
    <property type="molecule type" value="Genomic_DNA"/>
</dbReference>
<proteinExistence type="predicted"/>
<dbReference type="GO" id="GO:0030638">
    <property type="term" value="P:polyketide metabolic process"/>
    <property type="evidence" value="ECO:0007669"/>
    <property type="project" value="InterPro"/>
</dbReference>
<organism evidence="1 2">
    <name type="scientific">Aequorivita lipolytica</name>
    <dbReference type="NCBI Taxonomy" id="153267"/>
    <lineage>
        <taxon>Bacteria</taxon>
        <taxon>Pseudomonadati</taxon>
        <taxon>Bacteroidota</taxon>
        <taxon>Flavobacteriia</taxon>
        <taxon>Flavobacteriales</taxon>
        <taxon>Flavobacteriaceae</taxon>
        <taxon>Aequorivita</taxon>
    </lineage>
</organism>
<gene>
    <name evidence="1" type="ORF">ESV24_04025</name>
</gene>
<reference evidence="1 2" key="1">
    <citation type="submission" date="2019-08" db="EMBL/GenBank/DDBJ databases">
        <title>Genome of Aequorivita lipolytica Y10-2 (type strain).</title>
        <authorList>
            <person name="Bowman J.P."/>
        </authorList>
    </citation>
    <scope>NUCLEOTIDE SEQUENCE [LARGE SCALE GENOMIC DNA]</scope>
    <source>
        <strain evidence="1 2">Y10-2</strain>
    </source>
</reference>